<evidence type="ECO:0000313" key="1">
    <source>
        <dbReference type="EMBL" id="TSC97350.1"/>
    </source>
</evidence>
<name>A0A554LWW0_9BACT</name>
<dbReference type="AlphaFoldDB" id="A0A554LWW0"/>
<gene>
    <name evidence="1" type="ORF">CEN88_58</name>
</gene>
<accession>A0A554LWW0</accession>
<evidence type="ECO:0000313" key="2">
    <source>
        <dbReference type="Proteomes" id="UP000318711"/>
    </source>
</evidence>
<comment type="caution">
    <text evidence="1">The sequence shown here is derived from an EMBL/GenBank/DDBJ whole genome shotgun (WGS) entry which is preliminary data.</text>
</comment>
<reference evidence="1 2" key="1">
    <citation type="submission" date="2017-07" db="EMBL/GenBank/DDBJ databases">
        <title>Mechanisms for carbon and nitrogen cycling indicate functional differentiation within the Candidate Phyla Radiation.</title>
        <authorList>
            <person name="Danczak R.E."/>
            <person name="Johnston M.D."/>
            <person name="Kenah C."/>
            <person name="Slattery M."/>
            <person name="Wrighton K.C."/>
            <person name="Wilkins M.J."/>
        </authorList>
    </citation>
    <scope>NUCLEOTIDE SEQUENCE [LARGE SCALE GENOMIC DNA]</scope>
    <source>
        <strain evidence="1">Licking1014_2</strain>
    </source>
</reference>
<sequence>MENIYEKRWAVFVFIDGQNNLRYLLGEPYSCRELSHLYSGKICVVVYVEEDYCTNLVDVAKDVEEVYRRSNNNLEDFLRTLHSTNHLGPKKNYDWYDATGVRRGMSFKTSN</sequence>
<dbReference type="Proteomes" id="UP000318711">
    <property type="component" value="Unassembled WGS sequence"/>
</dbReference>
<dbReference type="EMBL" id="VMGL01000005">
    <property type="protein sequence ID" value="TSC97350.1"/>
    <property type="molecule type" value="Genomic_DNA"/>
</dbReference>
<organism evidence="1 2">
    <name type="scientific">Candidatus Berkelbacteria bacterium Licking1014_2</name>
    <dbReference type="NCBI Taxonomy" id="2017146"/>
    <lineage>
        <taxon>Bacteria</taxon>
        <taxon>Candidatus Berkelbacteria</taxon>
    </lineage>
</organism>
<proteinExistence type="predicted"/>
<protein>
    <submittedName>
        <fullName evidence="1">Uncharacterized protein</fullName>
    </submittedName>
</protein>